<dbReference type="GO" id="GO:0030288">
    <property type="term" value="C:outer membrane-bounded periplasmic space"/>
    <property type="evidence" value="ECO:0007669"/>
    <property type="project" value="TreeGrafter"/>
</dbReference>
<dbReference type="PANTHER" id="PTHR32282:SF24">
    <property type="entry name" value="GLYCOSYL TRANSFERASE FAMILY 51 DOMAIN-CONTAINING PROTEIN"/>
    <property type="match status" value="1"/>
</dbReference>
<evidence type="ECO:0000256" key="2">
    <source>
        <dbReference type="ARBA" id="ARBA00022670"/>
    </source>
</evidence>
<feature type="domain" description="Glycosyl transferase family 51" evidence="9">
    <location>
        <begin position="161"/>
        <end position="345"/>
    </location>
</feature>
<evidence type="ECO:0000256" key="6">
    <source>
        <dbReference type="ARBA" id="ARBA00044770"/>
    </source>
</evidence>
<evidence type="ECO:0000256" key="7">
    <source>
        <dbReference type="ARBA" id="ARBA00049902"/>
    </source>
</evidence>
<dbReference type="AlphaFoldDB" id="A0A538TE80"/>
<accession>A0A538TE80</accession>
<keyword evidence="3" id="KW-0328">Glycosyltransferase</keyword>
<dbReference type="SUPFAM" id="SSF56601">
    <property type="entry name" value="beta-lactamase/transpeptidase-like"/>
    <property type="match status" value="1"/>
</dbReference>
<dbReference type="GO" id="GO:0008955">
    <property type="term" value="F:peptidoglycan glycosyltransferase activity"/>
    <property type="evidence" value="ECO:0007669"/>
    <property type="project" value="UniProtKB-EC"/>
</dbReference>
<protein>
    <recommendedName>
        <fullName evidence="6">peptidoglycan glycosyltransferase</fullName>
        <ecNumber evidence="6">2.4.99.28</ecNumber>
    </recommendedName>
</protein>
<keyword evidence="2" id="KW-0645">Protease</keyword>
<dbReference type="InterPro" id="IPR023346">
    <property type="entry name" value="Lysozyme-like_dom_sf"/>
</dbReference>
<dbReference type="InterPro" id="IPR001264">
    <property type="entry name" value="Glyco_trans_51"/>
</dbReference>
<dbReference type="InterPro" id="IPR036950">
    <property type="entry name" value="PBP_transglycosylase"/>
</dbReference>
<sequence length="1094" mass="121742">MIRELKPVAWALTRVPRLRTAFQGALAVRGQLHRVPKWAWALSGLALLLLTLNWETNTGVLESRLFAQWAKGLTYYIQPGPTNGVVFPTGGPADVRRGYTRIPEFARTLKSHGFRIAEQARFSPALVAAARFGISPPYREPAVTGLSIEGADGGDLFEAPDRTNSFVRYEEIPPVVVRSLLFIENRELDKETSPWSNPAIDWGRWTKAVLIYSANRFGFPVRVEGGSTLAVQVEKYRHSEDGRTGSPVDKLRQVLTASLRVYQEGTDTRKERQHIILDYLNSVPLGATPAHGEVFGLNQGLSVWFGQDPSRTMGRIHSGKTVAQRARALKHVLALLCAVRAPSRYLTEDRAALERRADGYATLLAREGVLDSGFAERVRAVPLSFASPSTTTRDHRISPASKAANRIRIDLEQALAVGGLYDLNRLHLDVESTIDAGLQRETEDLMGRLSDSTYLARNGLNGVHLLSQGDPKRVIYSVLLCERTPQRNEIRVHADNLRRPCDVNEGVKMALGSTAKVRTLVHYLEIMEELHQELSNRNALAIGDAEQKARDPLTRWACETLLDYQSMHAMPVDSFLDRAVERTYSASPGERFFTGGGVHTFVNFDPTDDRKTLTIREAAAHSTNLVFVRLMRDIVRYHLARLPYSAEDVLSGEDSLTRQSMLAGIAEEESRATIARAYRDYHGLTPRQSLDRLLGVESRSPRPLAIAYFAWHPGAPADSLGAWLRKYAGLRGRFTARGIGPWLKLEDCAYLLGKDPLEVWCAGTLARDPGLSQEGLIQASGKARRQAWEWLFRTQNRHAQDLRLRARIERDAFTRMTPYWRRLGFPFERLVPSYATAIGSSADRPSALAELMGIIVNEGLDRPAQRINRLVFAPGTPYHTALEAEAPPSHRLLSPAVASTARSVLTDVVESEAGTARRLKDLFRDATGKPIPVGGKTGTGDNRFDTFARGGKLLSSQVVSRTAAFTFFIGGRYYGVVTASVFGRRADQYRFTSALPLRVLELLAPSLERRLDMPPPQSEQLASLEHLDLDSARPVEHVHPDVTLISPNDQIHRPLPDPKPPNRDLLQTLRQRRVIEGDSRGDSVHTEPEAGLQE</sequence>
<dbReference type="PANTHER" id="PTHR32282">
    <property type="entry name" value="BINDING PROTEIN TRANSPEPTIDASE, PUTATIVE-RELATED"/>
    <property type="match status" value="1"/>
</dbReference>
<evidence type="ECO:0000313" key="10">
    <source>
        <dbReference type="EMBL" id="TMQ61917.1"/>
    </source>
</evidence>
<dbReference type="EC" id="2.4.99.28" evidence="6"/>
<dbReference type="SUPFAM" id="SSF53955">
    <property type="entry name" value="Lysozyme-like"/>
    <property type="match status" value="1"/>
</dbReference>
<keyword evidence="5" id="KW-0511">Multifunctional enzyme</keyword>
<keyword evidence="4 10" id="KW-0808">Transferase</keyword>
<evidence type="ECO:0000313" key="11">
    <source>
        <dbReference type="Proteomes" id="UP000317366"/>
    </source>
</evidence>
<organism evidence="10 11">
    <name type="scientific">Eiseniibacteriota bacterium</name>
    <dbReference type="NCBI Taxonomy" id="2212470"/>
    <lineage>
        <taxon>Bacteria</taxon>
        <taxon>Candidatus Eiseniibacteriota</taxon>
    </lineage>
</organism>
<dbReference type="GO" id="GO:0004180">
    <property type="term" value="F:carboxypeptidase activity"/>
    <property type="evidence" value="ECO:0007669"/>
    <property type="project" value="UniProtKB-KW"/>
</dbReference>
<feature type="region of interest" description="Disordered" evidence="8">
    <location>
        <begin position="1071"/>
        <end position="1094"/>
    </location>
</feature>
<dbReference type="Gene3D" id="3.40.710.10">
    <property type="entry name" value="DD-peptidase/beta-lactamase superfamily"/>
    <property type="match status" value="1"/>
</dbReference>
<reference evidence="10 11" key="1">
    <citation type="journal article" date="2019" name="Nat. Microbiol.">
        <title>Mediterranean grassland soil C-N compound turnover is dependent on rainfall and depth, and is mediated by genomically divergent microorganisms.</title>
        <authorList>
            <person name="Diamond S."/>
            <person name="Andeer P.F."/>
            <person name="Li Z."/>
            <person name="Crits-Christoph A."/>
            <person name="Burstein D."/>
            <person name="Anantharaman K."/>
            <person name="Lane K.R."/>
            <person name="Thomas B.C."/>
            <person name="Pan C."/>
            <person name="Northen T.R."/>
            <person name="Banfield J.F."/>
        </authorList>
    </citation>
    <scope>NUCLEOTIDE SEQUENCE [LARGE SCALE GENOMIC DNA]</scope>
    <source>
        <strain evidence="10">WS_7</strain>
    </source>
</reference>
<evidence type="ECO:0000259" key="9">
    <source>
        <dbReference type="Pfam" id="PF00912"/>
    </source>
</evidence>
<comment type="catalytic activity">
    <reaction evidence="7">
        <text>[GlcNAc-(1-&gt;4)-Mur2Ac(oyl-L-Ala-gamma-D-Glu-L-Lys-D-Ala-D-Ala)](n)-di-trans,octa-cis-undecaprenyl diphosphate + beta-D-GlcNAc-(1-&gt;4)-Mur2Ac(oyl-L-Ala-gamma-D-Glu-L-Lys-D-Ala-D-Ala)-di-trans,octa-cis-undecaprenyl diphosphate = [GlcNAc-(1-&gt;4)-Mur2Ac(oyl-L-Ala-gamma-D-Glu-L-Lys-D-Ala-D-Ala)](n+1)-di-trans,octa-cis-undecaprenyl diphosphate + di-trans,octa-cis-undecaprenyl diphosphate + H(+)</text>
        <dbReference type="Rhea" id="RHEA:23708"/>
        <dbReference type="Rhea" id="RHEA-COMP:9602"/>
        <dbReference type="Rhea" id="RHEA-COMP:9603"/>
        <dbReference type="ChEBI" id="CHEBI:15378"/>
        <dbReference type="ChEBI" id="CHEBI:58405"/>
        <dbReference type="ChEBI" id="CHEBI:60033"/>
        <dbReference type="ChEBI" id="CHEBI:78435"/>
        <dbReference type="EC" id="2.4.99.28"/>
    </reaction>
</comment>
<dbReference type="GO" id="GO:0006508">
    <property type="term" value="P:proteolysis"/>
    <property type="evidence" value="ECO:0007669"/>
    <property type="project" value="UniProtKB-KW"/>
</dbReference>
<dbReference type="Proteomes" id="UP000317366">
    <property type="component" value="Unassembled WGS sequence"/>
</dbReference>
<proteinExistence type="predicted"/>
<gene>
    <name evidence="10" type="ORF">E6K77_09020</name>
</gene>
<dbReference type="InterPro" id="IPR012338">
    <property type="entry name" value="Beta-lactam/transpept-like"/>
</dbReference>
<evidence type="ECO:0000256" key="1">
    <source>
        <dbReference type="ARBA" id="ARBA00022645"/>
    </source>
</evidence>
<evidence type="ECO:0000256" key="4">
    <source>
        <dbReference type="ARBA" id="ARBA00022679"/>
    </source>
</evidence>
<keyword evidence="2" id="KW-0378">Hydrolase</keyword>
<dbReference type="Gene3D" id="1.10.3810.10">
    <property type="entry name" value="Biosynthetic peptidoglycan transglycosylase-like"/>
    <property type="match status" value="1"/>
</dbReference>
<evidence type="ECO:0000256" key="8">
    <source>
        <dbReference type="SAM" id="MobiDB-lite"/>
    </source>
</evidence>
<comment type="caution">
    <text evidence="10">The sequence shown here is derived from an EMBL/GenBank/DDBJ whole genome shotgun (WGS) entry which is preliminary data.</text>
</comment>
<evidence type="ECO:0000256" key="3">
    <source>
        <dbReference type="ARBA" id="ARBA00022676"/>
    </source>
</evidence>
<name>A0A538TE80_UNCEI</name>
<dbReference type="GO" id="GO:0009252">
    <property type="term" value="P:peptidoglycan biosynthetic process"/>
    <property type="evidence" value="ECO:0007669"/>
    <property type="project" value="TreeGrafter"/>
</dbReference>
<dbReference type="Pfam" id="PF00912">
    <property type="entry name" value="Transgly"/>
    <property type="match status" value="1"/>
</dbReference>
<evidence type="ECO:0000256" key="5">
    <source>
        <dbReference type="ARBA" id="ARBA00023268"/>
    </source>
</evidence>
<dbReference type="EMBL" id="VBOX01000088">
    <property type="protein sequence ID" value="TMQ61917.1"/>
    <property type="molecule type" value="Genomic_DNA"/>
</dbReference>
<keyword evidence="1" id="KW-0121">Carboxypeptidase</keyword>
<dbReference type="InterPro" id="IPR050396">
    <property type="entry name" value="Glycosyltr_51/Transpeptidase"/>
</dbReference>
<feature type="compositionally biased region" description="Basic and acidic residues" evidence="8">
    <location>
        <begin position="1073"/>
        <end position="1088"/>
    </location>
</feature>